<evidence type="ECO:0000313" key="4">
    <source>
        <dbReference type="Proteomes" id="UP000176562"/>
    </source>
</evidence>
<dbReference type="Proteomes" id="UP000176562">
    <property type="component" value="Chromosome"/>
</dbReference>
<dbReference type="KEGG" id="rhp:LPB142_04900"/>
<name>A0A1D9MA43_9RHOB</name>
<accession>A0A1D9MA43</accession>
<protein>
    <submittedName>
        <fullName evidence="3">Uncharacterized protein</fullName>
    </submittedName>
</protein>
<reference evidence="3 4" key="1">
    <citation type="submission" date="2016-10" db="EMBL/GenBank/DDBJ databases">
        <title>Rhodobacter sp. LPB0142, isolated from sea water.</title>
        <authorList>
            <person name="Kim E."/>
            <person name="Yi H."/>
        </authorList>
    </citation>
    <scope>NUCLEOTIDE SEQUENCE [LARGE SCALE GENOMIC DNA]</scope>
    <source>
        <strain evidence="3 4">LPB0142</strain>
    </source>
</reference>
<feature type="region of interest" description="Disordered" evidence="1">
    <location>
        <begin position="210"/>
        <end position="231"/>
    </location>
</feature>
<dbReference type="STRING" id="1850250.LPB142_04900"/>
<gene>
    <name evidence="3" type="ORF">LPB142_04900</name>
</gene>
<organism evidence="3 4">
    <name type="scientific">Rhodobacter xanthinilyticus</name>
    <dbReference type="NCBI Taxonomy" id="1850250"/>
    <lineage>
        <taxon>Bacteria</taxon>
        <taxon>Pseudomonadati</taxon>
        <taxon>Pseudomonadota</taxon>
        <taxon>Alphaproteobacteria</taxon>
        <taxon>Rhodobacterales</taxon>
        <taxon>Rhodobacter group</taxon>
        <taxon>Rhodobacter</taxon>
    </lineage>
</organism>
<sequence length="425" mass="43618">MMRRSLLAVALALGVSGPALAEPLALARPTLAMTNRASLLPVMGYATRIVARADALAAEAGAAAIADPEAADFLDYYESLDDPNVIRAALDVALAKAGPGKGAWEWLTLAEIAIDMALGDHDAAGRPTATPDVFAREAFYDMAAGAALNGFTLAKTGGEAVSALALLARALEAGGDPATAGRVAGYAARVFPGFDGLAYDTDISTLLRLAETPPPLPEPPAQDPPSPSLRRGDWLLTCGTGRTCLIQSDLAEISVEIEREAGPGAPVVLRVVLMSAARGAARGAVGGATVLVDGRPLHPEADGFALRQAAGAMEGMPWVEVPPVRIGAALDALLGGEKLTVTAGERRADLSLGPLRELARAMDERQGRAGSPTALVLRGAAPVAAVPGAPPARVIAVPVYQRDWPQSPPAPSRFAWRAGPGCIIT</sequence>
<feature type="chain" id="PRO_5009443433" evidence="2">
    <location>
        <begin position="22"/>
        <end position="425"/>
    </location>
</feature>
<dbReference type="AlphaFoldDB" id="A0A1D9MA43"/>
<dbReference type="RefSeq" id="WP_071165689.1">
    <property type="nucleotide sequence ID" value="NZ_CP017781.1"/>
</dbReference>
<evidence type="ECO:0000313" key="3">
    <source>
        <dbReference type="EMBL" id="AOZ68736.1"/>
    </source>
</evidence>
<evidence type="ECO:0000256" key="1">
    <source>
        <dbReference type="SAM" id="MobiDB-lite"/>
    </source>
</evidence>
<feature type="signal peptide" evidence="2">
    <location>
        <begin position="1"/>
        <end position="21"/>
    </location>
</feature>
<feature type="compositionally biased region" description="Pro residues" evidence="1">
    <location>
        <begin position="212"/>
        <end position="227"/>
    </location>
</feature>
<dbReference type="EMBL" id="CP017781">
    <property type="protein sequence ID" value="AOZ68736.1"/>
    <property type="molecule type" value="Genomic_DNA"/>
</dbReference>
<keyword evidence="2" id="KW-0732">Signal</keyword>
<proteinExistence type="predicted"/>
<dbReference type="Pfam" id="PF06674">
    <property type="entry name" value="DUF1176"/>
    <property type="match status" value="1"/>
</dbReference>
<evidence type="ECO:0000256" key="2">
    <source>
        <dbReference type="SAM" id="SignalP"/>
    </source>
</evidence>
<keyword evidence="4" id="KW-1185">Reference proteome</keyword>
<dbReference type="InterPro" id="IPR009560">
    <property type="entry name" value="DUF1176"/>
</dbReference>